<gene>
    <name evidence="2" type="ORF">D4764_14G0006370</name>
</gene>
<sequence>EPTVEKIPRVFCFFYEPSVALKKSLFFPSCEPKALCGCLATGSEQSGAPAVPERWDVKRAAPNNRAIVTRRPALRRIFSCESAPEEVALSGAPCSAQRLGGGRVEIQQGGGSANKGGATEEQQRSNNRSSRGAIEERKRSSRGEEEEQQRSSRRAAEEQQRSNRGATEERKRLFCCLDGY</sequence>
<evidence type="ECO:0000256" key="1">
    <source>
        <dbReference type="SAM" id="MobiDB-lite"/>
    </source>
</evidence>
<evidence type="ECO:0000313" key="3">
    <source>
        <dbReference type="Proteomes" id="UP000324091"/>
    </source>
</evidence>
<proteinExistence type="predicted"/>
<dbReference type="EMBL" id="RHFK02000006">
    <property type="protein sequence ID" value="TWW74634.1"/>
    <property type="molecule type" value="Genomic_DNA"/>
</dbReference>
<name>A0A5C6P4B0_9TELE</name>
<feature type="compositionally biased region" description="Gly residues" evidence="1">
    <location>
        <begin position="104"/>
        <end position="114"/>
    </location>
</feature>
<comment type="caution">
    <text evidence="2">The sequence shown here is derived from an EMBL/GenBank/DDBJ whole genome shotgun (WGS) entry which is preliminary data.</text>
</comment>
<feature type="non-terminal residue" evidence="2">
    <location>
        <position position="1"/>
    </location>
</feature>
<protein>
    <submittedName>
        <fullName evidence="2">Uncharacterized protein</fullName>
    </submittedName>
</protein>
<dbReference type="Proteomes" id="UP000324091">
    <property type="component" value="Chromosome 14"/>
</dbReference>
<organism evidence="2 3">
    <name type="scientific">Takifugu flavidus</name>
    <name type="common">sansaifugu</name>
    <dbReference type="NCBI Taxonomy" id="433684"/>
    <lineage>
        <taxon>Eukaryota</taxon>
        <taxon>Metazoa</taxon>
        <taxon>Chordata</taxon>
        <taxon>Craniata</taxon>
        <taxon>Vertebrata</taxon>
        <taxon>Euteleostomi</taxon>
        <taxon>Actinopterygii</taxon>
        <taxon>Neopterygii</taxon>
        <taxon>Teleostei</taxon>
        <taxon>Neoteleostei</taxon>
        <taxon>Acanthomorphata</taxon>
        <taxon>Eupercaria</taxon>
        <taxon>Tetraodontiformes</taxon>
        <taxon>Tetradontoidea</taxon>
        <taxon>Tetraodontidae</taxon>
        <taxon>Takifugu</taxon>
    </lineage>
</organism>
<feature type="compositionally biased region" description="Basic and acidic residues" evidence="1">
    <location>
        <begin position="133"/>
        <end position="168"/>
    </location>
</feature>
<feature type="region of interest" description="Disordered" evidence="1">
    <location>
        <begin position="104"/>
        <end position="168"/>
    </location>
</feature>
<evidence type="ECO:0000313" key="2">
    <source>
        <dbReference type="EMBL" id="TWW74634.1"/>
    </source>
</evidence>
<keyword evidence="3" id="KW-1185">Reference proteome</keyword>
<reference evidence="2 3" key="1">
    <citation type="submission" date="2019-04" db="EMBL/GenBank/DDBJ databases">
        <title>Chromosome genome assembly for Takifugu flavidus.</title>
        <authorList>
            <person name="Xiao S."/>
        </authorList>
    </citation>
    <scope>NUCLEOTIDE SEQUENCE [LARGE SCALE GENOMIC DNA]</scope>
    <source>
        <strain evidence="2">HTHZ2018</strain>
        <tissue evidence="2">Muscle</tissue>
    </source>
</reference>
<dbReference type="AlphaFoldDB" id="A0A5C6P4B0"/>
<accession>A0A5C6P4B0</accession>